<dbReference type="PIRSF" id="PIRSF000429">
    <property type="entry name" value="Ac-CoA_Ac_transf"/>
    <property type="match status" value="1"/>
</dbReference>
<evidence type="ECO:0000259" key="7">
    <source>
        <dbReference type="Pfam" id="PF00108"/>
    </source>
</evidence>
<comment type="caution">
    <text evidence="9">The sequence shown here is derived from an EMBL/GenBank/DDBJ whole genome shotgun (WGS) entry which is preliminary data.</text>
</comment>
<dbReference type="Pfam" id="PF22691">
    <property type="entry name" value="Thiolase_C_1"/>
    <property type="match status" value="1"/>
</dbReference>
<dbReference type="InterPro" id="IPR055140">
    <property type="entry name" value="Thiolase_C_2"/>
</dbReference>
<dbReference type="AlphaFoldDB" id="A0A964T0W0"/>
<evidence type="ECO:0000256" key="2">
    <source>
        <dbReference type="ARBA" id="ARBA00022448"/>
    </source>
</evidence>
<dbReference type="InterPro" id="IPR016039">
    <property type="entry name" value="Thiolase-like"/>
</dbReference>
<protein>
    <recommendedName>
        <fullName evidence="1">propanoyl-CoA C-acyltransferase</fullName>
        <ecNumber evidence="1">2.3.1.176</ecNumber>
    </recommendedName>
    <alternativeName>
        <fullName evidence="6">Propanoyl-CoA C-acyltransferase</fullName>
    </alternativeName>
</protein>
<dbReference type="SUPFAM" id="SSF53901">
    <property type="entry name" value="Thiolase-like"/>
    <property type="match status" value="2"/>
</dbReference>
<feature type="domain" description="Thiolase C-terminal" evidence="8">
    <location>
        <begin position="241"/>
        <end position="365"/>
    </location>
</feature>
<dbReference type="InterPro" id="IPR020616">
    <property type="entry name" value="Thiolase_N"/>
</dbReference>
<feature type="domain" description="Thiolase N-terminal" evidence="7">
    <location>
        <begin position="5"/>
        <end position="213"/>
    </location>
</feature>
<keyword evidence="10" id="KW-1185">Reference proteome</keyword>
<reference evidence="9" key="1">
    <citation type="submission" date="2019-03" db="EMBL/GenBank/DDBJ databases">
        <title>Afifella sp. nov., isolated from activated sludge.</title>
        <authorList>
            <person name="Li Q."/>
            <person name="Liu Y."/>
        </authorList>
    </citation>
    <scope>NUCLEOTIDE SEQUENCE</scope>
    <source>
        <strain evidence="9">L72</strain>
    </source>
</reference>
<evidence type="ECO:0000256" key="4">
    <source>
        <dbReference type="ARBA" id="ARBA00023055"/>
    </source>
</evidence>
<dbReference type="PANTHER" id="PTHR42870">
    <property type="entry name" value="ACETYL-COA C-ACETYLTRANSFERASE"/>
    <property type="match status" value="1"/>
</dbReference>
<evidence type="ECO:0000256" key="3">
    <source>
        <dbReference type="ARBA" id="ARBA00022679"/>
    </source>
</evidence>
<dbReference type="InterPro" id="IPR020613">
    <property type="entry name" value="Thiolase_CS"/>
</dbReference>
<evidence type="ECO:0000313" key="10">
    <source>
        <dbReference type="Proteomes" id="UP000773614"/>
    </source>
</evidence>
<dbReference type="EC" id="2.3.1.176" evidence="1"/>
<keyword evidence="2" id="KW-0813">Transport</keyword>
<proteinExistence type="predicted"/>
<gene>
    <name evidence="9" type="ORF">E4O86_01310</name>
</gene>
<dbReference type="GO" id="GO:0008289">
    <property type="term" value="F:lipid binding"/>
    <property type="evidence" value="ECO:0007669"/>
    <property type="project" value="UniProtKB-KW"/>
</dbReference>
<dbReference type="InterPro" id="IPR002155">
    <property type="entry name" value="Thiolase"/>
</dbReference>
<dbReference type="EMBL" id="SPKJ01000002">
    <property type="protein sequence ID" value="MYZ46361.1"/>
    <property type="molecule type" value="Genomic_DNA"/>
</dbReference>
<evidence type="ECO:0000259" key="8">
    <source>
        <dbReference type="Pfam" id="PF22691"/>
    </source>
</evidence>
<keyword evidence="3" id="KW-0808">Transferase</keyword>
<sequence>MVRAAIAGVGMVPFAKMREKSLADIGWPAVKAAIADAGIEPKALQACYCGTSLGGMMAGQRILGRMGLTGIPVTNIENACSSSSSALAQAVLAVRAGKYEAVLVVGAEKLTKFGGGTLPLEKEDWEVSQGLVMPALYAMRAKRYMHEYGLTELQLAKVSVKNRKNGALNPDAQYRQAVTVEDVLGSRMIAEPFTLLQCCPTGDGAAALVVTSEKLARKLRSDPVFVAASELTSGRFTAGFRDMTTPEITVRGAAEAYEEAGLGPEDIDVAEVHDAFSIAELIYYDAFGFSKKGEAGALIDSGATEIGGRVAVNPSGGLISKGHPIGATGAAQVVEITRQLRGECGPRQVPGAKVGLAHATGGGISGFDHGACAIHILTR</sequence>
<dbReference type="CDD" id="cd00829">
    <property type="entry name" value="SCP-x_thiolase"/>
    <property type="match status" value="1"/>
</dbReference>
<dbReference type="GO" id="GO:0006869">
    <property type="term" value="P:lipid transport"/>
    <property type="evidence" value="ECO:0007669"/>
    <property type="project" value="UniProtKB-KW"/>
</dbReference>
<dbReference type="RefSeq" id="WP_161138700.1">
    <property type="nucleotide sequence ID" value="NZ_SPKJ01000002.1"/>
</dbReference>
<evidence type="ECO:0000256" key="1">
    <source>
        <dbReference type="ARBA" id="ARBA00012352"/>
    </source>
</evidence>
<evidence type="ECO:0000256" key="6">
    <source>
        <dbReference type="ARBA" id="ARBA00032316"/>
    </source>
</evidence>
<accession>A0A964T0W0</accession>
<keyword evidence="4" id="KW-0445">Lipid transport</keyword>
<dbReference type="PANTHER" id="PTHR42870:SF1">
    <property type="entry name" value="NON-SPECIFIC LIPID-TRANSFER PROTEIN-LIKE 2"/>
    <property type="match status" value="1"/>
</dbReference>
<evidence type="ECO:0000256" key="5">
    <source>
        <dbReference type="ARBA" id="ARBA00023121"/>
    </source>
</evidence>
<dbReference type="Pfam" id="PF00108">
    <property type="entry name" value="Thiolase_N"/>
    <property type="match status" value="1"/>
</dbReference>
<dbReference type="Gene3D" id="3.40.47.10">
    <property type="match status" value="1"/>
</dbReference>
<keyword evidence="5" id="KW-0446">Lipid-binding</keyword>
<dbReference type="PROSITE" id="PS00737">
    <property type="entry name" value="THIOLASE_2"/>
    <property type="match status" value="1"/>
</dbReference>
<organism evidence="9 10">
    <name type="scientific">Propylenella binzhouense</name>
    <dbReference type="NCBI Taxonomy" id="2555902"/>
    <lineage>
        <taxon>Bacteria</taxon>
        <taxon>Pseudomonadati</taxon>
        <taxon>Pseudomonadota</taxon>
        <taxon>Alphaproteobacteria</taxon>
        <taxon>Hyphomicrobiales</taxon>
        <taxon>Propylenellaceae</taxon>
        <taxon>Propylenella</taxon>
    </lineage>
</organism>
<name>A0A964T0W0_9HYPH</name>
<dbReference type="GO" id="GO:0003988">
    <property type="term" value="F:acetyl-CoA C-acyltransferase activity"/>
    <property type="evidence" value="ECO:0007669"/>
    <property type="project" value="UniProtKB-ARBA"/>
</dbReference>
<dbReference type="Proteomes" id="UP000773614">
    <property type="component" value="Unassembled WGS sequence"/>
</dbReference>
<evidence type="ECO:0000313" key="9">
    <source>
        <dbReference type="EMBL" id="MYZ46361.1"/>
    </source>
</evidence>
<dbReference type="OrthoDB" id="9790314at2"/>